<reference evidence="9" key="1">
    <citation type="journal article" date="2010" name="Insect Mol. Biol.">
        <title>The draft genome sequence of Arsenophonus nasoniae, son-killer bacterium of Nasonia vitripennis, reveals genes associated with virulence and symbiosis.</title>
        <authorList>
            <person name="Wilkes T."/>
            <person name="Darby A.C."/>
            <person name="Choi J."/>
            <person name="Colborne J.K."/>
            <person name="Werren J.H."/>
            <person name="Hurst G.D.D."/>
        </authorList>
    </citation>
    <scope>NUCLEOTIDE SEQUENCE</scope>
</reference>
<dbReference type="Gene3D" id="1.25.40.10">
    <property type="entry name" value="Tetratricopeptide repeat domain"/>
    <property type="match status" value="1"/>
</dbReference>
<dbReference type="GO" id="GO:0051205">
    <property type="term" value="P:protein insertion into membrane"/>
    <property type="evidence" value="ECO:0007669"/>
    <property type="project" value="UniProtKB-UniRule"/>
</dbReference>
<evidence type="ECO:0000313" key="9">
    <source>
        <dbReference type="EMBL" id="CBA73553.1"/>
    </source>
</evidence>
<dbReference type="GO" id="GO:0043165">
    <property type="term" value="P:Gram-negative-bacterium-type cell outer membrane assembly"/>
    <property type="evidence" value="ECO:0007669"/>
    <property type="project" value="UniProtKB-UniRule"/>
</dbReference>
<dbReference type="SUPFAM" id="SSF48452">
    <property type="entry name" value="TPR-like"/>
    <property type="match status" value="1"/>
</dbReference>
<feature type="domain" description="Outer membrane lipoprotein BamD-like" evidence="8">
    <location>
        <begin position="55"/>
        <end position="261"/>
    </location>
</feature>
<dbReference type="PANTHER" id="PTHR37423">
    <property type="entry name" value="SOLUBLE LYTIC MUREIN TRANSGLYCOSYLASE-RELATED"/>
    <property type="match status" value="1"/>
</dbReference>
<protein>
    <recommendedName>
        <fullName evidence="6">Outer membrane protein assembly factor BamD</fullName>
    </recommendedName>
</protein>
<comment type="function">
    <text evidence="6">Part of the outer membrane protein assembly complex, which is involved in assembly and insertion of beta-barrel proteins into the outer membrane. Constitutes, with BamA, the core component of the assembly machinery.</text>
</comment>
<gene>
    <name evidence="6" type="primary">bamD</name>
    <name evidence="9" type="ORF">ARN_18230</name>
</gene>
<dbReference type="CDD" id="cd15830">
    <property type="entry name" value="BamD"/>
    <property type="match status" value="1"/>
</dbReference>
<dbReference type="InterPro" id="IPR011990">
    <property type="entry name" value="TPR-like_helical_dom_sf"/>
</dbReference>
<evidence type="ECO:0000256" key="4">
    <source>
        <dbReference type="ARBA" id="ARBA00023237"/>
    </source>
</evidence>
<evidence type="ECO:0000256" key="1">
    <source>
        <dbReference type="ARBA" id="ARBA00022729"/>
    </source>
</evidence>
<keyword evidence="5 9" id="KW-0449">Lipoprotein</keyword>
<dbReference type="AlphaFoldDB" id="D2U021"/>
<dbReference type="NCBIfam" id="NF008119">
    <property type="entry name" value="PRK10866.1"/>
    <property type="match status" value="1"/>
</dbReference>
<keyword evidence="1 6" id="KW-0732">Signal</keyword>
<sequence length="269" mass="30560">MCYCNSYFVRGLYGDRPKTFRGNNHVIIRIKYLLAAATLSLLVTGCSSNKDAVPESSPTDIYTSSQEKLQSGNYKGAIKLLETLDNRYPFGPYAQQAQLDMIYAYYKSAELPLAIATIDRFIRLNPTHPNIDYVLYMRGLTAQALDDSALQDFFGIDRSDRDPQHALVAFRDFSQLVRFYPNSIYATDASKRLAFLKERLAKYELAIVKYYNKRGAYVAVINRTEQMLKNYPDTQSTRNALKYMEIAYNQLGLSQEKNKVAALIAANPA</sequence>
<evidence type="ECO:0000259" key="8">
    <source>
        <dbReference type="Pfam" id="PF13525"/>
    </source>
</evidence>
<comment type="subcellular location">
    <subcellularLocation>
        <location evidence="6">Cell outer membrane</location>
    </subcellularLocation>
</comment>
<keyword evidence="3" id="KW-0564">Palmitate</keyword>
<accession>D2U021</accession>
<dbReference type="InterPro" id="IPR017689">
    <property type="entry name" value="BamD"/>
</dbReference>
<dbReference type="PANTHER" id="PTHR37423:SF1">
    <property type="entry name" value="OUTER MEMBRANE PROTEIN ASSEMBLY FACTOR BAMD"/>
    <property type="match status" value="1"/>
</dbReference>
<keyword evidence="2 6" id="KW-0472">Membrane</keyword>
<comment type="subunit">
    <text evidence="6">Part of the Bam complex, which is composed of the outer membrane protein BamA, and four lipoproteins BamB, BamC, BamD and BamE.</text>
</comment>
<dbReference type="EMBL" id="FN545200">
    <property type="protein sequence ID" value="CBA73553.1"/>
    <property type="molecule type" value="Genomic_DNA"/>
</dbReference>
<comment type="similarity">
    <text evidence="6">Belongs to the BamD family.</text>
</comment>
<evidence type="ECO:0000256" key="5">
    <source>
        <dbReference type="ARBA" id="ARBA00023288"/>
    </source>
</evidence>
<proteinExistence type="inferred from homology"/>
<dbReference type="InterPro" id="IPR039565">
    <property type="entry name" value="BamD-like"/>
</dbReference>
<evidence type="ECO:0000256" key="7">
    <source>
        <dbReference type="SAM" id="Coils"/>
    </source>
</evidence>
<evidence type="ECO:0000256" key="6">
    <source>
        <dbReference type="HAMAP-Rule" id="MF_00922"/>
    </source>
</evidence>
<evidence type="ECO:0000256" key="3">
    <source>
        <dbReference type="ARBA" id="ARBA00023139"/>
    </source>
</evidence>
<feature type="coiled-coil region" evidence="7">
    <location>
        <begin position="186"/>
        <end position="213"/>
    </location>
</feature>
<dbReference type="GO" id="GO:1990063">
    <property type="term" value="C:Bam protein complex"/>
    <property type="evidence" value="ECO:0007669"/>
    <property type="project" value="TreeGrafter"/>
</dbReference>
<dbReference type="Pfam" id="PF13525">
    <property type="entry name" value="YfiO"/>
    <property type="match status" value="1"/>
</dbReference>
<dbReference type="HAMAP" id="MF_00922">
    <property type="entry name" value="OM_assembly_BamD"/>
    <property type="match status" value="1"/>
</dbReference>
<keyword evidence="7" id="KW-0175">Coiled coil</keyword>
<keyword evidence="4 6" id="KW-0998">Cell outer membrane</keyword>
<evidence type="ECO:0000256" key="2">
    <source>
        <dbReference type="ARBA" id="ARBA00023136"/>
    </source>
</evidence>
<name>D2U021_9GAMM</name>
<organism evidence="9">
    <name type="scientific">Arsenophonus nasoniae</name>
    <name type="common">son-killer infecting Nasonia vitripennis</name>
    <dbReference type="NCBI Taxonomy" id="638"/>
    <lineage>
        <taxon>Bacteria</taxon>
        <taxon>Pseudomonadati</taxon>
        <taxon>Pseudomonadota</taxon>
        <taxon>Gammaproteobacteria</taxon>
        <taxon>Enterobacterales</taxon>
        <taxon>Morganellaceae</taxon>
        <taxon>Arsenophonus</taxon>
    </lineage>
</organism>
<dbReference type="NCBIfam" id="TIGR03302">
    <property type="entry name" value="OM_YfiO"/>
    <property type="match status" value="1"/>
</dbReference>